<accession>A0A9D9H677</accession>
<feature type="domain" description="Amidohydrolase-related" evidence="2">
    <location>
        <begin position="51"/>
        <end position="315"/>
    </location>
</feature>
<evidence type="ECO:0000256" key="1">
    <source>
        <dbReference type="ARBA" id="ARBA00022801"/>
    </source>
</evidence>
<dbReference type="GO" id="GO:0016810">
    <property type="term" value="F:hydrolase activity, acting on carbon-nitrogen (but not peptide) bonds"/>
    <property type="evidence" value="ECO:0007669"/>
    <property type="project" value="InterPro"/>
</dbReference>
<dbReference type="SUPFAM" id="SSF51556">
    <property type="entry name" value="Metallo-dependent hydrolases"/>
    <property type="match status" value="1"/>
</dbReference>
<name>A0A9D9H677_9SPIO</name>
<gene>
    <name evidence="3" type="ORF">IAA97_06730</name>
</gene>
<dbReference type="Gene3D" id="3.20.20.140">
    <property type="entry name" value="Metal-dependent hydrolases"/>
    <property type="match status" value="1"/>
</dbReference>
<dbReference type="InterPro" id="IPR006680">
    <property type="entry name" value="Amidohydro-rel"/>
</dbReference>
<dbReference type="Proteomes" id="UP000823615">
    <property type="component" value="Unassembled WGS sequence"/>
</dbReference>
<organism evidence="3 4">
    <name type="scientific">Candidatus Ornithospirochaeta stercoripullorum</name>
    <dbReference type="NCBI Taxonomy" id="2840899"/>
    <lineage>
        <taxon>Bacteria</taxon>
        <taxon>Pseudomonadati</taxon>
        <taxon>Spirochaetota</taxon>
        <taxon>Spirochaetia</taxon>
        <taxon>Spirochaetales</taxon>
        <taxon>Spirochaetaceae</taxon>
        <taxon>Spirochaetaceae incertae sedis</taxon>
        <taxon>Candidatus Ornithospirochaeta</taxon>
    </lineage>
</organism>
<dbReference type="SUPFAM" id="SSF51338">
    <property type="entry name" value="Composite domain of metallo-dependent hydrolases"/>
    <property type="match status" value="1"/>
</dbReference>
<dbReference type="Pfam" id="PF01979">
    <property type="entry name" value="Amidohydro_1"/>
    <property type="match status" value="1"/>
</dbReference>
<protein>
    <submittedName>
        <fullName evidence="3">Amidohydrolase</fullName>
    </submittedName>
</protein>
<comment type="caution">
    <text evidence="3">The sequence shown here is derived from an EMBL/GenBank/DDBJ whole genome shotgun (WGS) entry which is preliminary data.</text>
</comment>
<dbReference type="AlphaFoldDB" id="A0A9D9H677"/>
<feature type="non-terminal residue" evidence="3">
    <location>
        <position position="320"/>
    </location>
</feature>
<dbReference type="InterPro" id="IPR032466">
    <property type="entry name" value="Metal_Hydrolase"/>
</dbReference>
<dbReference type="InterPro" id="IPR011059">
    <property type="entry name" value="Metal-dep_hydrolase_composite"/>
</dbReference>
<dbReference type="CDD" id="cd01298">
    <property type="entry name" value="ATZ_TRZ_like"/>
    <property type="match status" value="1"/>
</dbReference>
<dbReference type="PANTHER" id="PTHR43794">
    <property type="entry name" value="AMINOHYDROLASE SSNA-RELATED"/>
    <property type="match status" value="1"/>
</dbReference>
<dbReference type="Gene3D" id="2.30.40.10">
    <property type="entry name" value="Urease, subunit C, domain 1"/>
    <property type="match status" value="1"/>
</dbReference>
<dbReference type="EMBL" id="JADIMT010000077">
    <property type="protein sequence ID" value="MBO8436657.1"/>
    <property type="molecule type" value="Genomic_DNA"/>
</dbReference>
<evidence type="ECO:0000259" key="2">
    <source>
        <dbReference type="Pfam" id="PF01979"/>
    </source>
</evidence>
<evidence type="ECO:0000313" key="3">
    <source>
        <dbReference type="EMBL" id="MBO8436657.1"/>
    </source>
</evidence>
<evidence type="ECO:0000313" key="4">
    <source>
        <dbReference type="Proteomes" id="UP000823615"/>
    </source>
</evidence>
<sequence length="320" mass="35503">MTTLIKNATIIPMTERDYFLKGNILIENGFIKAVGSIDTDADETIDASSMIALPSFVNAHTHLAMTLMRNYKDTAENLQLWLSEIFPIEDKLNDEDVYQASRLGALELIDSGCTVFADMYFHAWNTVRAVKEAGMRAVIGQTFMNDEADAKFRIRELAPKLLDAIGKSDMIRLDAAVHAIYTSTPGCYEVATEWVKERGVRMNTHLSETRKEVDDCIKQFGKRPTELLESIGVFSVPCYVAHGVHISEDEMEILKERNVSVVHNPSSNMKLASGIAPVKTYRNKGINVALGTDGASSNNNLSMMKEMNIAALLQTVANMT</sequence>
<reference evidence="3" key="1">
    <citation type="submission" date="2020-10" db="EMBL/GenBank/DDBJ databases">
        <authorList>
            <person name="Gilroy R."/>
        </authorList>
    </citation>
    <scope>NUCLEOTIDE SEQUENCE</scope>
    <source>
        <strain evidence="3">7293</strain>
    </source>
</reference>
<reference evidence="3" key="2">
    <citation type="journal article" date="2021" name="PeerJ">
        <title>Extensive microbial diversity within the chicken gut microbiome revealed by metagenomics and culture.</title>
        <authorList>
            <person name="Gilroy R."/>
            <person name="Ravi A."/>
            <person name="Getino M."/>
            <person name="Pursley I."/>
            <person name="Horton D.L."/>
            <person name="Alikhan N.F."/>
            <person name="Baker D."/>
            <person name="Gharbi K."/>
            <person name="Hall N."/>
            <person name="Watson M."/>
            <person name="Adriaenssens E.M."/>
            <person name="Foster-Nyarko E."/>
            <person name="Jarju S."/>
            <person name="Secka A."/>
            <person name="Antonio M."/>
            <person name="Oren A."/>
            <person name="Chaudhuri R.R."/>
            <person name="La Ragione R."/>
            <person name="Hildebrand F."/>
            <person name="Pallen M.J."/>
        </authorList>
    </citation>
    <scope>NUCLEOTIDE SEQUENCE</scope>
    <source>
        <strain evidence="3">7293</strain>
    </source>
</reference>
<keyword evidence="1" id="KW-0378">Hydrolase</keyword>
<dbReference type="PANTHER" id="PTHR43794:SF11">
    <property type="entry name" value="AMIDOHYDROLASE-RELATED DOMAIN-CONTAINING PROTEIN"/>
    <property type="match status" value="1"/>
</dbReference>
<dbReference type="InterPro" id="IPR050287">
    <property type="entry name" value="MTA/SAH_deaminase"/>
</dbReference>
<proteinExistence type="predicted"/>